<protein>
    <recommendedName>
        <fullName evidence="11">Iron-sulfur clusters transporter ATM1, mitochondrial</fullName>
    </recommendedName>
    <alternativeName>
        <fullName evidence="12">Iron-sulfur clusters transporter atm1, mitochondrial</fullName>
    </alternativeName>
</protein>
<evidence type="ECO:0000256" key="10">
    <source>
        <dbReference type="ARBA" id="ARBA00024363"/>
    </source>
</evidence>
<dbReference type="Proteomes" id="UP001146351">
    <property type="component" value="Unassembled WGS sequence"/>
</dbReference>
<keyword evidence="5" id="KW-0547">Nucleotide-binding</keyword>
<dbReference type="PANTHER" id="PTHR24221:SF402">
    <property type="entry name" value="IRON-SULFUR CLUSTERS TRANSPORTER ABCB7, MITOCHONDRIAL"/>
    <property type="match status" value="1"/>
</dbReference>
<keyword evidence="7" id="KW-1278">Translocase</keyword>
<dbReference type="SUPFAM" id="SSF90123">
    <property type="entry name" value="ABC transporter transmembrane region"/>
    <property type="match status" value="1"/>
</dbReference>
<feature type="domain" description="ABC transmembrane type-1" evidence="16">
    <location>
        <begin position="131"/>
        <end position="418"/>
    </location>
</feature>
<keyword evidence="8 14" id="KW-1133">Transmembrane helix</keyword>
<feature type="domain" description="ABC transporter" evidence="15">
    <location>
        <begin position="453"/>
        <end position="689"/>
    </location>
</feature>
<evidence type="ECO:0000256" key="6">
    <source>
        <dbReference type="ARBA" id="ARBA00022840"/>
    </source>
</evidence>
<evidence type="ECO:0000256" key="4">
    <source>
        <dbReference type="ARBA" id="ARBA00022692"/>
    </source>
</evidence>
<dbReference type="EMBL" id="JAPQKO010000006">
    <property type="protein sequence ID" value="KAJ5156294.1"/>
    <property type="molecule type" value="Genomic_DNA"/>
</dbReference>
<keyword evidence="18" id="KW-1185">Reference proteome</keyword>
<dbReference type="Gene3D" id="3.40.50.300">
    <property type="entry name" value="P-loop containing nucleotide triphosphate hydrolases"/>
    <property type="match status" value="1"/>
</dbReference>
<dbReference type="InterPro" id="IPR017871">
    <property type="entry name" value="ABC_transporter-like_CS"/>
</dbReference>
<feature type="transmembrane region" description="Helical" evidence="14">
    <location>
        <begin position="242"/>
        <end position="269"/>
    </location>
</feature>
<dbReference type="InterPro" id="IPR011527">
    <property type="entry name" value="ABC1_TM_dom"/>
</dbReference>
<dbReference type="OrthoDB" id="6500128at2759"/>
<dbReference type="GO" id="GO:0140359">
    <property type="term" value="F:ABC-type transporter activity"/>
    <property type="evidence" value="ECO:0007669"/>
    <property type="project" value="InterPro"/>
</dbReference>
<comment type="similarity">
    <text evidence="10">Belongs to the ABC transporter superfamily. ABCB family. Heavy Metal importer (TC 3.A.1.210) subfamily.</text>
</comment>
<evidence type="ECO:0000259" key="15">
    <source>
        <dbReference type="PROSITE" id="PS50893"/>
    </source>
</evidence>
<evidence type="ECO:0000256" key="1">
    <source>
        <dbReference type="ARBA" id="ARBA00004448"/>
    </source>
</evidence>
<reference evidence="17" key="2">
    <citation type="journal article" date="2023" name="IMA Fungus">
        <title>Comparative genomic study of the Penicillium genus elucidates a diverse pangenome and 15 lateral gene transfer events.</title>
        <authorList>
            <person name="Petersen C."/>
            <person name="Sorensen T."/>
            <person name="Nielsen M.R."/>
            <person name="Sondergaard T.E."/>
            <person name="Sorensen J.L."/>
            <person name="Fitzpatrick D.A."/>
            <person name="Frisvad J.C."/>
            <person name="Nielsen K.L."/>
        </authorList>
    </citation>
    <scope>NUCLEOTIDE SEQUENCE</scope>
    <source>
        <strain evidence="17">IBT 21917</strain>
    </source>
</reference>
<evidence type="ECO:0000256" key="14">
    <source>
        <dbReference type="SAM" id="Phobius"/>
    </source>
</evidence>
<dbReference type="InterPro" id="IPR003439">
    <property type="entry name" value="ABC_transporter-like_ATP-bd"/>
</dbReference>
<dbReference type="FunFam" id="3.40.50.300:FF:000186">
    <property type="entry name" value="ATP-binding cassette sub-family B member 7, mitochondrial"/>
    <property type="match status" value="1"/>
</dbReference>
<feature type="transmembrane region" description="Helical" evidence="14">
    <location>
        <begin position="275"/>
        <end position="296"/>
    </location>
</feature>
<comment type="caution">
    <text evidence="17">The sequence shown here is derived from an EMBL/GenBank/DDBJ whole genome shotgun (WGS) entry which is preliminary data.</text>
</comment>
<dbReference type="PROSITE" id="PS50929">
    <property type="entry name" value="ABC_TM1F"/>
    <property type="match status" value="1"/>
</dbReference>
<dbReference type="InterPro" id="IPR039421">
    <property type="entry name" value="Type_1_exporter"/>
</dbReference>
<evidence type="ECO:0000256" key="3">
    <source>
        <dbReference type="ARBA" id="ARBA00022448"/>
    </source>
</evidence>
<dbReference type="AlphaFoldDB" id="A0A9W9HTX2"/>
<dbReference type="InterPro" id="IPR003593">
    <property type="entry name" value="AAA+_ATPase"/>
</dbReference>
<keyword evidence="6" id="KW-0067">ATP-binding</keyword>
<evidence type="ECO:0000256" key="7">
    <source>
        <dbReference type="ARBA" id="ARBA00022967"/>
    </source>
</evidence>
<dbReference type="PROSITE" id="PS00211">
    <property type="entry name" value="ABC_TRANSPORTER_1"/>
    <property type="match status" value="1"/>
</dbReference>
<keyword evidence="4 14" id="KW-0812">Transmembrane</keyword>
<comment type="subunit">
    <text evidence="2">Homodimer.</text>
</comment>
<feature type="region of interest" description="Disordered" evidence="13">
    <location>
        <begin position="1"/>
        <end position="98"/>
    </location>
</feature>
<dbReference type="FunFam" id="1.20.1560.10:FF:000004">
    <property type="entry name" value="ATP-binding cassette sub-family B member 7"/>
    <property type="match status" value="1"/>
</dbReference>
<dbReference type="Pfam" id="PF00005">
    <property type="entry name" value="ABC_tran"/>
    <property type="match status" value="1"/>
</dbReference>
<keyword evidence="9 14" id="KW-0472">Membrane</keyword>
<name>A0A9W9HTX2_9EURO</name>
<dbReference type="SUPFAM" id="SSF52540">
    <property type="entry name" value="P-loop containing nucleoside triphosphate hydrolases"/>
    <property type="match status" value="1"/>
</dbReference>
<gene>
    <name evidence="17" type="ORF">N7492_009097</name>
</gene>
<evidence type="ECO:0000256" key="11">
    <source>
        <dbReference type="ARBA" id="ARBA00039906"/>
    </source>
</evidence>
<dbReference type="Pfam" id="PF00664">
    <property type="entry name" value="ABC_membrane"/>
    <property type="match status" value="1"/>
</dbReference>
<dbReference type="PANTHER" id="PTHR24221">
    <property type="entry name" value="ATP-BINDING CASSETTE SUB-FAMILY B"/>
    <property type="match status" value="1"/>
</dbReference>
<dbReference type="InterPro" id="IPR027417">
    <property type="entry name" value="P-loop_NTPase"/>
</dbReference>
<dbReference type="CDD" id="cd18582">
    <property type="entry name" value="ABC_6TM_ATM1_ABCB7"/>
    <property type="match status" value="1"/>
</dbReference>
<evidence type="ECO:0000256" key="12">
    <source>
        <dbReference type="ARBA" id="ARBA00040792"/>
    </source>
</evidence>
<evidence type="ECO:0000256" key="8">
    <source>
        <dbReference type="ARBA" id="ARBA00022989"/>
    </source>
</evidence>
<dbReference type="GO" id="GO:0140466">
    <property type="term" value="P:iron-sulfur cluster export from the mitochondrion"/>
    <property type="evidence" value="ECO:0007669"/>
    <property type="project" value="UniProtKB-ARBA"/>
</dbReference>
<comment type="subcellular location">
    <subcellularLocation>
        <location evidence="1">Mitochondrion inner membrane</location>
        <topology evidence="1">Multi-pass membrane protein</topology>
    </subcellularLocation>
</comment>
<evidence type="ECO:0000256" key="13">
    <source>
        <dbReference type="SAM" id="MobiDB-lite"/>
    </source>
</evidence>
<evidence type="ECO:0000256" key="5">
    <source>
        <dbReference type="ARBA" id="ARBA00022741"/>
    </source>
</evidence>
<dbReference type="GO" id="GO:0006879">
    <property type="term" value="P:intracellular iron ion homeostasis"/>
    <property type="evidence" value="ECO:0007669"/>
    <property type="project" value="TreeGrafter"/>
</dbReference>
<evidence type="ECO:0000259" key="16">
    <source>
        <dbReference type="PROSITE" id="PS50929"/>
    </source>
</evidence>
<reference evidence="17" key="1">
    <citation type="submission" date="2022-11" db="EMBL/GenBank/DDBJ databases">
        <authorList>
            <person name="Petersen C."/>
        </authorList>
    </citation>
    <scope>NUCLEOTIDE SEQUENCE</scope>
    <source>
        <strain evidence="17">IBT 21917</strain>
    </source>
</reference>
<evidence type="ECO:0000313" key="18">
    <source>
        <dbReference type="Proteomes" id="UP001146351"/>
    </source>
</evidence>
<organism evidence="17 18">
    <name type="scientific">Penicillium capsulatum</name>
    <dbReference type="NCBI Taxonomy" id="69766"/>
    <lineage>
        <taxon>Eukaryota</taxon>
        <taxon>Fungi</taxon>
        <taxon>Dikarya</taxon>
        <taxon>Ascomycota</taxon>
        <taxon>Pezizomycotina</taxon>
        <taxon>Eurotiomycetes</taxon>
        <taxon>Eurotiomycetidae</taxon>
        <taxon>Eurotiales</taxon>
        <taxon>Aspergillaceae</taxon>
        <taxon>Penicillium</taxon>
    </lineage>
</organism>
<dbReference type="InterPro" id="IPR036640">
    <property type="entry name" value="ABC1_TM_sf"/>
</dbReference>
<dbReference type="GO" id="GO:0016887">
    <property type="term" value="F:ATP hydrolysis activity"/>
    <property type="evidence" value="ECO:0007669"/>
    <property type="project" value="InterPro"/>
</dbReference>
<accession>A0A9W9HTX2</accession>
<evidence type="ECO:0000313" key="17">
    <source>
        <dbReference type="EMBL" id="KAJ5156294.1"/>
    </source>
</evidence>
<feature type="compositionally biased region" description="Polar residues" evidence="13">
    <location>
        <begin position="57"/>
        <end position="73"/>
    </location>
</feature>
<keyword evidence="3" id="KW-0813">Transport</keyword>
<dbReference type="Gene3D" id="1.20.1560.10">
    <property type="entry name" value="ABC transporter type 1, transmembrane domain"/>
    <property type="match status" value="1"/>
</dbReference>
<dbReference type="SMART" id="SM00382">
    <property type="entry name" value="AAA"/>
    <property type="match status" value="1"/>
</dbReference>
<sequence length="717" mass="79498">MLLRAARSPCWRPALPAHPSFAGRSPWTRRNGPQLRTFTSGHMYRNQPTDNKDPTRKSSPAPSTVEAQSQLANANLPPTPDAQSPPKKHLLSESAKANKDQRKADWAIMREMAKYLWPKDDWGTKLRVGTALSLLVGAKVLNVEVPFYFKSIVDSMNVDFASLGGTAYTVAGSMIIAYGATRIGATLFQELRNAVFASVAQKAIRKVARNVFDHLLRLDLNFHLSRQTGGLTRAIDRGTKGISFLLTSMVFHVVPTALEISLVCGILTYQYGFQFAAITTSTMIAYTAFTITTTAWRTKFRRQANAADNRGATVAVDSLINYEAVKYFNNEKFEVARYDKALKSYEDASIKVTTSLAFLNSGQNMIFSTALAGMMYLAADGVATGALTVGDLVMVNQLVFQLSVPLNFLGSVYRELRQSLLDMETLFNLQKVNVTIQERPNAPPLALNRGGEIRFENVTFGYHPDRPILKNATFTIPAGSKFAIVGPSGCGKSTILRLLFRFYDTQSGRILIDGQDVRDVTLDSLRQAIGVVPQDTPLFNDTIAHNIRYGRIEASDEEVQRAAERARIHQLIERLPDGYETAVGERGMMISGGEKQRLAISRLLLKDPQLLFFDEATSALDTYTEQALLQNINSILKEKNRTSVFVAHRLRTICDSDRILVLKDGHVVETGSHRELLDLEGVYAELWNGEYREWTGRRCANHVSSPGNVDGGGVEAR</sequence>
<evidence type="ECO:0000256" key="9">
    <source>
        <dbReference type="ARBA" id="ARBA00023136"/>
    </source>
</evidence>
<dbReference type="GO" id="GO:0005743">
    <property type="term" value="C:mitochondrial inner membrane"/>
    <property type="evidence" value="ECO:0007669"/>
    <property type="project" value="UniProtKB-SubCell"/>
</dbReference>
<dbReference type="PROSITE" id="PS50893">
    <property type="entry name" value="ABC_TRANSPORTER_2"/>
    <property type="match status" value="1"/>
</dbReference>
<proteinExistence type="inferred from homology"/>
<dbReference type="CDD" id="cd03253">
    <property type="entry name" value="ABCC_ATM1_transporter"/>
    <property type="match status" value="1"/>
</dbReference>
<dbReference type="GO" id="GO:0005524">
    <property type="term" value="F:ATP binding"/>
    <property type="evidence" value="ECO:0007669"/>
    <property type="project" value="UniProtKB-KW"/>
</dbReference>
<evidence type="ECO:0000256" key="2">
    <source>
        <dbReference type="ARBA" id="ARBA00011738"/>
    </source>
</evidence>
<feature type="non-terminal residue" evidence="17">
    <location>
        <position position="1"/>
    </location>
</feature>